<feature type="region of interest" description="Disordered" evidence="1">
    <location>
        <begin position="121"/>
        <end position="256"/>
    </location>
</feature>
<dbReference type="AlphaFoldDB" id="A0AAF0YFX1"/>
<feature type="compositionally biased region" description="Low complexity" evidence="1">
    <location>
        <begin position="133"/>
        <end position="149"/>
    </location>
</feature>
<evidence type="ECO:0008006" key="4">
    <source>
        <dbReference type="Google" id="ProtNLM"/>
    </source>
</evidence>
<evidence type="ECO:0000313" key="2">
    <source>
        <dbReference type="EMBL" id="WOO86020.1"/>
    </source>
</evidence>
<evidence type="ECO:0000313" key="3">
    <source>
        <dbReference type="Proteomes" id="UP000827549"/>
    </source>
</evidence>
<keyword evidence="3" id="KW-1185">Reference proteome</keyword>
<feature type="compositionally biased region" description="Polar residues" evidence="1">
    <location>
        <begin position="244"/>
        <end position="256"/>
    </location>
</feature>
<reference evidence="2" key="1">
    <citation type="submission" date="2023-10" db="EMBL/GenBank/DDBJ databases">
        <authorList>
            <person name="Noh H."/>
        </authorList>
    </citation>
    <scope>NUCLEOTIDE SEQUENCE</scope>
    <source>
        <strain evidence="2">DUCC4014</strain>
    </source>
</reference>
<proteinExistence type="predicted"/>
<feature type="compositionally biased region" description="Polar residues" evidence="1">
    <location>
        <begin position="537"/>
        <end position="549"/>
    </location>
</feature>
<evidence type="ECO:0000256" key="1">
    <source>
        <dbReference type="SAM" id="MobiDB-lite"/>
    </source>
</evidence>
<organism evidence="2 3">
    <name type="scientific">Vanrija pseudolonga</name>
    <dbReference type="NCBI Taxonomy" id="143232"/>
    <lineage>
        <taxon>Eukaryota</taxon>
        <taxon>Fungi</taxon>
        <taxon>Dikarya</taxon>
        <taxon>Basidiomycota</taxon>
        <taxon>Agaricomycotina</taxon>
        <taxon>Tremellomycetes</taxon>
        <taxon>Trichosporonales</taxon>
        <taxon>Trichosporonaceae</taxon>
        <taxon>Vanrija</taxon>
    </lineage>
</organism>
<dbReference type="RefSeq" id="XP_062632046.1">
    <property type="nucleotide sequence ID" value="XM_062776062.1"/>
</dbReference>
<dbReference type="Proteomes" id="UP000827549">
    <property type="component" value="Chromosome 7"/>
</dbReference>
<feature type="compositionally biased region" description="Low complexity" evidence="1">
    <location>
        <begin position="199"/>
        <end position="233"/>
    </location>
</feature>
<sequence length="612" mass="65381">MVDPEVRDRIGSILHQATAFANNKDHLRHVPPAHACEACQRHGTTCVIRSEALRSAKAWAPTQSGTPLGCTACDNGPTECSLAALVGSQRDKFEDILERITIADNERSLSNAHVQFGFEDSKKEPSVGLGNVDSGDADTSITSSASDTSLRAASDADVSHSTPKSVGALRRSVSLPTRRSHSPVQEAATRVIRRVKNMASRSLASPTASTPAATVGTSQQPSTAAAGAEEAAPPAYPITPPRAQLSSVDFSDTSTGLQSLRNDLDRIIQQHGESPSGPPNSPYRLAPIPPFSGRANTTRRVPIPYIPSGLARPTTDVEFHQAFPPRPVWEQPSRRQSEHVGVLMERYGGERDRSASGTPMPSAPEPSSRRPQLRKVASAYQVRRQHPSPPRPASWTEEDHDHYVARRREASLTAPSMISTGPTLRRKPSAWLANKISSIKRSFSLHRGPIVNIIPPTPERESSEAEEVSQQPPMVELPTVFADATDPDVSAVQADTSMMTTATAGTELPSSILAGLAITAAEVNALNPPGAPAEQLAATTPESDTQSNGTTAAVLTETTATTNSGRPMTVGALRTSIPAQRSAASPLATLPRRERCVIQRQRPTDPFTEARL</sequence>
<protein>
    <recommendedName>
        <fullName evidence="4">Zn(2)-C6 fungal-type domain-containing protein</fullName>
    </recommendedName>
</protein>
<feature type="region of interest" description="Disordered" evidence="1">
    <location>
        <begin position="529"/>
        <end position="549"/>
    </location>
</feature>
<feature type="region of interest" description="Disordered" evidence="1">
    <location>
        <begin position="452"/>
        <end position="472"/>
    </location>
</feature>
<feature type="region of interest" description="Disordered" evidence="1">
    <location>
        <begin position="347"/>
        <end position="398"/>
    </location>
</feature>
<name>A0AAF0YFX1_9TREE</name>
<gene>
    <name evidence="2" type="ORF">LOC62_07G009508</name>
</gene>
<dbReference type="GeneID" id="87812669"/>
<accession>A0AAF0YFX1</accession>
<dbReference type="EMBL" id="CP086720">
    <property type="protein sequence ID" value="WOO86020.1"/>
    <property type="molecule type" value="Genomic_DNA"/>
</dbReference>